<name>A0A1Z9YXT9_9GAMM</name>
<dbReference type="EMBL" id="NEXX01000003">
    <property type="protein sequence ID" value="OUY06996.1"/>
    <property type="molecule type" value="Genomic_DNA"/>
</dbReference>
<gene>
    <name evidence="1" type="ORF">CAP51_09885</name>
</gene>
<evidence type="ECO:0000313" key="2">
    <source>
        <dbReference type="Proteomes" id="UP000196536"/>
    </source>
</evidence>
<accession>A0A1Z9YXT9</accession>
<comment type="caution">
    <text evidence="1">The sequence shown here is derived from an EMBL/GenBank/DDBJ whole genome shotgun (WGS) entry which is preliminary data.</text>
</comment>
<sequence length="270" mass="29298">MSKALIIKANEAMTPGAIQRTALTDKQVYVFDVRSLAHNTVGSRINSFMPNIVSKTSAPDIKSNGVWNSGGIGPFLRFDSEGYYLDLSRSNNDARCYLRSNADLPDSSNNGSNGILLTIKFKVTNWNADYLPAWNAGDVLSSFRIASTGGVNGANHIIRICQFKNKLIVSGLGPIPFLTIDAIDGWITILCHVSSSLELKHITSISNEISKAAVASTISGNIDAINIGELAVNQGNSSYTPQFFLKYLGVYRGDFSDAEILAMFEYVKSI</sequence>
<reference evidence="1 2" key="1">
    <citation type="submission" date="2017-05" db="EMBL/GenBank/DDBJ databases">
        <title>Acinetobacter populi ANC 5415 (= PBJ7), whole genome shotgun sequencing project.</title>
        <authorList>
            <person name="Nemec A."/>
            <person name="Radolfova-Krizova L."/>
        </authorList>
    </citation>
    <scope>NUCLEOTIDE SEQUENCE [LARGE SCALE GENOMIC DNA]</scope>
    <source>
        <strain evidence="1 2">PBJ7</strain>
    </source>
</reference>
<keyword evidence="2" id="KW-1185">Reference proteome</keyword>
<organism evidence="1 2">
    <name type="scientific">Acinetobacter populi</name>
    <dbReference type="NCBI Taxonomy" id="1582270"/>
    <lineage>
        <taxon>Bacteria</taxon>
        <taxon>Pseudomonadati</taxon>
        <taxon>Pseudomonadota</taxon>
        <taxon>Gammaproteobacteria</taxon>
        <taxon>Moraxellales</taxon>
        <taxon>Moraxellaceae</taxon>
        <taxon>Acinetobacter</taxon>
    </lineage>
</organism>
<evidence type="ECO:0000313" key="1">
    <source>
        <dbReference type="EMBL" id="OUY06996.1"/>
    </source>
</evidence>
<proteinExistence type="predicted"/>
<dbReference type="RefSeq" id="WP_087620598.1">
    <property type="nucleotide sequence ID" value="NZ_NEXX01000003.1"/>
</dbReference>
<dbReference type="AlphaFoldDB" id="A0A1Z9YXT9"/>
<protein>
    <submittedName>
        <fullName evidence="1">Uncharacterized protein</fullName>
    </submittedName>
</protein>
<dbReference type="Proteomes" id="UP000196536">
    <property type="component" value="Unassembled WGS sequence"/>
</dbReference>